<name>A0ABM0MZK1_SACKO</name>
<keyword evidence="3 9" id="KW-0808">Transferase</keyword>
<proteinExistence type="inferred from homology"/>
<keyword evidence="8 9" id="KW-0325">Glycoprotein</keyword>
<gene>
    <name evidence="11" type="primary">LOC102806197</name>
</gene>
<dbReference type="PANTHER" id="PTHR12137:SF54">
    <property type="entry name" value="CARBOHYDRATE SULFOTRANSFERASE"/>
    <property type="match status" value="1"/>
</dbReference>
<evidence type="ECO:0000256" key="4">
    <source>
        <dbReference type="ARBA" id="ARBA00022692"/>
    </source>
</evidence>
<dbReference type="PANTHER" id="PTHR12137">
    <property type="entry name" value="CARBOHYDRATE SULFOTRANSFERASE"/>
    <property type="match status" value="1"/>
</dbReference>
<keyword evidence="4" id="KW-0812">Transmembrane</keyword>
<dbReference type="InterPro" id="IPR018011">
    <property type="entry name" value="Carb_sulfotrans_8-10"/>
</dbReference>
<dbReference type="Proteomes" id="UP000694865">
    <property type="component" value="Unplaced"/>
</dbReference>
<evidence type="ECO:0000256" key="2">
    <source>
        <dbReference type="ARBA" id="ARBA00006339"/>
    </source>
</evidence>
<comment type="similarity">
    <text evidence="2 9">Belongs to the sulfotransferase 2 family.</text>
</comment>
<dbReference type="EC" id="2.8.2.-" evidence="9"/>
<dbReference type="InterPro" id="IPR005331">
    <property type="entry name" value="Sulfotransferase"/>
</dbReference>
<keyword evidence="7" id="KW-0472">Membrane</keyword>
<comment type="subcellular location">
    <subcellularLocation>
        <location evidence="1 9">Golgi apparatus membrane</location>
        <topology evidence="1 9">Single-pass type II membrane protein</topology>
    </subcellularLocation>
</comment>
<evidence type="ECO:0000256" key="7">
    <source>
        <dbReference type="ARBA" id="ARBA00023136"/>
    </source>
</evidence>
<evidence type="ECO:0000256" key="6">
    <source>
        <dbReference type="ARBA" id="ARBA00023034"/>
    </source>
</evidence>
<evidence type="ECO:0000256" key="3">
    <source>
        <dbReference type="ARBA" id="ARBA00022679"/>
    </source>
</evidence>
<evidence type="ECO:0000256" key="9">
    <source>
        <dbReference type="RuleBase" id="RU364020"/>
    </source>
</evidence>
<organism evidence="10 11">
    <name type="scientific">Saccoglossus kowalevskii</name>
    <name type="common">Acorn worm</name>
    <dbReference type="NCBI Taxonomy" id="10224"/>
    <lineage>
        <taxon>Eukaryota</taxon>
        <taxon>Metazoa</taxon>
        <taxon>Hemichordata</taxon>
        <taxon>Enteropneusta</taxon>
        <taxon>Harrimaniidae</taxon>
        <taxon>Saccoglossus</taxon>
    </lineage>
</organism>
<accession>A0ABM0MZK1</accession>
<dbReference type="Pfam" id="PF03567">
    <property type="entry name" value="Sulfotransfer_2"/>
    <property type="match status" value="1"/>
</dbReference>
<keyword evidence="5" id="KW-1133">Transmembrane helix</keyword>
<evidence type="ECO:0000256" key="5">
    <source>
        <dbReference type="ARBA" id="ARBA00022989"/>
    </source>
</evidence>
<dbReference type="GeneID" id="102806197"/>
<keyword evidence="6 9" id="KW-0333">Golgi apparatus</keyword>
<evidence type="ECO:0000313" key="10">
    <source>
        <dbReference type="Proteomes" id="UP000694865"/>
    </source>
</evidence>
<evidence type="ECO:0000256" key="8">
    <source>
        <dbReference type="ARBA" id="ARBA00023180"/>
    </source>
</evidence>
<sequence length="377" mass="44190">MAAIFLAHLIESGIQSILSSEQIYGIETLPLPLFNGSHTLFPQCRSSLKTKEGNYHPLTTLRYDKDWAVIEPTNEESTDKEYRHVSVVRQEKNKRPNKSPLNTSDTEKNDVYNCWKASAKRVKLAENACRDNNLTYTQPRMVYFVVSEKYKFMFKLMPKVSSTTWKNFLPIIDPECFKSSKEMELNLTITDVEKYTKIIFFREPLERLVSFYYNNIHYTANQSSQNKQYDDLIKKIGLRSHSVIAHNPKGKEIYNITFIEFVKMVIHHHSYGEYMPLGGHLVKQYQRSYVCSFKYDFIGHFEQLGEDAACVLELIGLDNIYRFPDIHAQKGNLRYKESLGSLPKYVLESLIEVYRLDYEIFGYRIPTFEEFKFKQGL</sequence>
<reference evidence="11" key="1">
    <citation type="submission" date="2025-08" db="UniProtKB">
        <authorList>
            <consortium name="RefSeq"/>
        </authorList>
    </citation>
    <scope>IDENTIFICATION</scope>
    <source>
        <tissue evidence="11">Testes</tissue>
    </source>
</reference>
<keyword evidence="10" id="KW-1185">Reference proteome</keyword>
<keyword evidence="9" id="KW-0735">Signal-anchor</keyword>
<evidence type="ECO:0000313" key="11">
    <source>
        <dbReference type="RefSeq" id="XP_006825442.1"/>
    </source>
</evidence>
<evidence type="ECO:0000256" key="1">
    <source>
        <dbReference type="ARBA" id="ARBA00004323"/>
    </source>
</evidence>
<protein>
    <recommendedName>
        <fullName evidence="9">Carbohydrate sulfotransferase</fullName>
        <ecNumber evidence="9">2.8.2.-</ecNumber>
    </recommendedName>
</protein>
<dbReference type="RefSeq" id="XP_006825442.1">
    <property type="nucleotide sequence ID" value="XM_006825379.1"/>
</dbReference>
<keyword evidence="9" id="KW-0119">Carbohydrate metabolism</keyword>